<evidence type="ECO:0000313" key="5">
    <source>
        <dbReference type="EMBL" id="OAI07817.1"/>
    </source>
</evidence>
<dbReference type="Pfam" id="PF08007">
    <property type="entry name" value="JmjC_2"/>
    <property type="match status" value="1"/>
</dbReference>
<evidence type="ECO:0000256" key="1">
    <source>
        <dbReference type="ARBA" id="ARBA00001954"/>
    </source>
</evidence>
<dbReference type="SUPFAM" id="SSF51197">
    <property type="entry name" value="Clavaminate synthase-like"/>
    <property type="match status" value="1"/>
</dbReference>
<dbReference type="EMBL" id="LUUG01000049">
    <property type="protein sequence ID" value="OAI07817.1"/>
    <property type="molecule type" value="Genomic_DNA"/>
</dbReference>
<dbReference type="PANTHER" id="PTHR13096">
    <property type="entry name" value="MINA53 MYC INDUCED NUCLEAR ANTIGEN"/>
    <property type="match status" value="1"/>
</dbReference>
<dbReference type="InterPro" id="IPR003347">
    <property type="entry name" value="JmjC_dom"/>
</dbReference>
<name>A0A177MPU0_METMH</name>
<protein>
    <recommendedName>
        <fullName evidence="4">JmjC domain-containing protein</fullName>
    </recommendedName>
</protein>
<evidence type="ECO:0000259" key="4">
    <source>
        <dbReference type="PROSITE" id="PS51184"/>
    </source>
</evidence>
<dbReference type="Proteomes" id="UP000078090">
    <property type="component" value="Unassembled WGS sequence"/>
</dbReference>
<organism evidence="5 6">
    <name type="scientific">Methylomonas methanica</name>
    <dbReference type="NCBI Taxonomy" id="421"/>
    <lineage>
        <taxon>Bacteria</taxon>
        <taxon>Pseudomonadati</taxon>
        <taxon>Pseudomonadota</taxon>
        <taxon>Gammaproteobacteria</taxon>
        <taxon>Methylococcales</taxon>
        <taxon>Methylococcaceae</taxon>
        <taxon>Methylomonas</taxon>
    </lineage>
</organism>
<accession>A0A177MPU0</accession>
<dbReference type="Gene3D" id="2.60.120.650">
    <property type="entry name" value="Cupin"/>
    <property type="match status" value="1"/>
</dbReference>
<feature type="domain" description="JmjC" evidence="4">
    <location>
        <begin position="93"/>
        <end position="237"/>
    </location>
</feature>
<dbReference type="GO" id="GO:0046872">
    <property type="term" value="F:metal ion binding"/>
    <property type="evidence" value="ECO:0007669"/>
    <property type="project" value="UniProtKB-KW"/>
</dbReference>
<dbReference type="AlphaFoldDB" id="A0A177MPU0"/>
<dbReference type="InterPro" id="IPR039994">
    <property type="entry name" value="NO66-like"/>
</dbReference>
<dbReference type="OrthoDB" id="479699at2"/>
<comment type="cofactor">
    <cofactor evidence="1">
        <name>Fe(2+)</name>
        <dbReference type="ChEBI" id="CHEBI:29033"/>
    </cofactor>
</comment>
<evidence type="ECO:0000313" key="6">
    <source>
        <dbReference type="Proteomes" id="UP000078090"/>
    </source>
</evidence>
<dbReference type="RefSeq" id="WP_064007282.1">
    <property type="nucleotide sequence ID" value="NZ_LUUG01000049.1"/>
</dbReference>
<dbReference type="SMART" id="SM00558">
    <property type="entry name" value="JmjC"/>
    <property type="match status" value="1"/>
</dbReference>
<dbReference type="PROSITE" id="PS51184">
    <property type="entry name" value="JMJC"/>
    <property type="match status" value="1"/>
</dbReference>
<reference evidence="5 6" key="1">
    <citation type="submission" date="2016-03" db="EMBL/GenBank/DDBJ databases">
        <authorList>
            <person name="Ploux O."/>
        </authorList>
    </citation>
    <scope>NUCLEOTIDE SEQUENCE [LARGE SCALE GENOMIC DNA]</scope>
    <source>
        <strain evidence="5 6">R-45363</strain>
    </source>
</reference>
<evidence type="ECO:0000256" key="3">
    <source>
        <dbReference type="ARBA" id="ARBA00023004"/>
    </source>
</evidence>
<dbReference type="PANTHER" id="PTHR13096:SF8">
    <property type="entry name" value="RIBOSOMAL OXYGENASE 1"/>
    <property type="match status" value="1"/>
</dbReference>
<proteinExistence type="predicted"/>
<keyword evidence="3" id="KW-0408">Iron</keyword>
<comment type="caution">
    <text evidence="5">The sequence shown here is derived from an EMBL/GenBank/DDBJ whole genome shotgun (WGS) entry which is preliminary data.</text>
</comment>
<gene>
    <name evidence="5" type="ORF">A1332_00010</name>
</gene>
<sequence>MSLIRFGIDKTQFFDTHYQNQWWLKRQALSENCLSWKHIDHALYAMENTNTQIKLFKDGPVDPGRYTEPYWELGEQRTRIVKDVLYRYLTDGATLVLNKLQLYLPEINDYCMDVAQFVGEKTNANAYAAFGGDGSFGKHWDTHDVFALQLIGRKRWLIYQPTLELPLPHQTSLNHKAECPSEPVLDTVLEAGDMLYIPRGWWHEALPIEGDETFHIAIGTFPPKLLDYLLWLCGKKLPDLVESRGSFNPYLNTTDLIESFTPILQSALAEPENLNNFYSAVTEQQRVKSRFNIGSLSPTGISDNTALLRNKIRINSFLPISNDQKTLLANGFKINLDAESADFLAGISSADNLQANKNAKQLSDKESQLLKILSTLDLIELF</sequence>
<evidence type="ECO:0000256" key="2">
    <source>
        <dbReference type="ARBA" id="ARBA00022723"/>
    </source>
</evidence>
<keyword evidence="2" id="KW-0479">Metal-binding</keyword>